<accession>A0ABD1EVG7</accession>
<keyword evidence="2" id="KW-1185">Reference proteome</keyword>
<reference evidence="1 2" key="1">
    <citation type="submission" date="2024-05" db="EMBL/GenBank/DDBJ databases">
        <title>Genetic variation in Jamaican populations of the coffee berry borer (Hypothenemus hampei).</title>
        <authorList>
            <person name="Errbii M."/>
            <person name="Myrie A."/>
        </authorList>
    </citation>
    <scope>NUCLEOTIDE SEQUENCE [LARGE SCALE GENOMIC DNA]</scope>
    <source>
        <strain evidence="1">JA-Hopewell-2020-01-JO</strain>
        <tissue evidence="1">Whole body</tissue>
    </source>
</reference>
<evidence type="ECO:0000313" key="1">
    <source>
        <dbReference type="EMBL" id="KAL1502779.1"/>
    </source>
</evidence>
<proteinExistence type="predicted"/>
<protein>
    <submittedName>
        <fullName evidence="1">Uncharacterized protein</fullName>
    </submittedName>
</protein>
<evidence type="ECO:0000313" key="2">
    <source>
        <dbReference type="Proteomes" id="UP001566132"/>
    </source>
</evidence>
<sequence>MPTITEKFLHVSFKQTIFNIPMGCTLADSTFNLNGKIDILISKKKTTTGHAACSDRLWKYEKQMEFLISQLTNRPRSTNAILTQDISQVNIDETRELLTQQQSVKPIEVTAVKKIFESVCEETYNLTEYLPIKIQRQIFNVVMEAREANLQRQSENPVISVPTQSKHKTYVSLQSSLTSSAAATNNEIYFISTSSPILSPSDDHFVSQANTN</sequence>
<gene>
    <name evidence="1" type="ORF">ABEB36_007876</name>
</gene>
<comment type="caution">
    <text evidence="1">The sequence shown here is derived from an EMBL/GenBank/DDBJ whole genome shotgun (WGS) entry which is preliminary data.</text>
</comment>
<dbReference type="Proteomes" id="UP001566132">
    <property type="component" value="Unassembled WGS sequence"/>
</dbReference>
<dbReference type="EMBL" id="JBDJPC010000005">
    <property type="protein sequence ID" value="KAL1502779.1"/>
    <property type="molecule type" value="Genomic_DNA"/>
</dbReference>
<organism evidence="1 2">
    <name type="scientific">Hypothenemus hampei</name>
    <name type="common">Coffee berry borer</name>
    <dbReference type="NCBI Taxonomy" id="57062"/>
    <lineage>
        <taxon>Eukaryota</taxon>
        <taxon>Metazoa</taxon>
        <taxon>Ecdysozoa</taxon>
        <taxon>Arthropoda</taxon>
        <taxon>Hexapoda</taxon>
        <taxon>Insecta</taxon>
        <taxon>Pterygota</taxon>
        <taxon>Neoptera</taxon>
        <taxon>Endopterygota</taxon>
        <taxon>Coleoptera</taxon>
        <taxon>Polyphaga</taxon>
        <taxon>Cucujiformia</taxon>
        <taxon>Curculionidae</taxon>
        <taxon>Scolytinae</taxon>
        <taxon>Hypothenemus</taxon>
    </lineage>
</organism>
<dbReference type="AlphaFoldDB" id="A0ABD1EVG7"/>
<name>A0ABD1EVG7_HYPHA</name>